<dbReference type="InterPro" id="IPR001036">
    <property type="entry name" value="Acrflvin-R"/>
</dbReference>
<dbReference type="NCBIfam" id="TIGR01129">
    <property type="entry name" value="secD"/>
    <property type="match status" value="1"/>
</dbReference>
<dbReference type="HAMAP" id="MF_01463_B">
    <property type="entry name" value="SecD_B"/>
    <property type="match status" value="1"/>
</dbReference>
<accession>A0A366IC47</accession>
<dbReference type="Pfam" id="PF07549">
    <property type="entry name" value="Sec_GG"/>
    <property type="match status" value="1"/>
</dbReference>
<feature type="transmembrane region" description="Helical" evidence="9">
    <location>
        <begin position="262"/>
        <end position="282"/>
    </location>
</feature>
<evidence type="ECO:0000313" key="13">
    <source>
        <dbReference type="EMBL" id="RBP68345.1"/>
    </source>
</evidence>
<dbReference type="AlphaFoldDB" id="A0A366IC47"/>
<keyword evidence="7 9" id="KW-0811">Translocation</keyword>
<evidence type="ECO:0000256" key="3">
    <source>
        <dbReference type="ARBA" id="ARBA00022475"/>
    </source>
</evidence>
<protein>
    <recommendedName>
        <fullName evidence="9">Protein translocase subunit SecD</fullName>
    </recommendedName>
</protein>
<dbReference type="SUPFAM" id="SSF82866">
    <property type="entry name" value="Multidrug efflux transporter AcrB transmembrane domain"/>
    <property type="match status" value="1"/>
</dbReference>
<feature type="transmembrane region" description="Helical" evidence="9">
    <location>
        <begin position="384"/>
        <end position="408"/>
    </location>
</feature>
<comment type="subunit">
    <text evidence="9">Forms a complex with SecF. Part of the essential Sec protein translocation apparatus which comprises SecA, SecYEG and auxiliary proteins SecDF. Other proteins may also be involved.</text>
</comment>
<dbReference type="InterPro" id="IPR054384">
    <property type="entry name" value="SecDF_P1_head"/>
</dbReference>
<dbReference type="InterPro" id="IPR048634">
    <property type="entry name" value="SecD_SecF_C"/>
</dbReference>
<keyword evidence="8 9" id="KW-0472">Membrane</keyword>
<keyword evidence="2 9" id="KW-0813">Transport</keyword>
<dbReference type="PANTHER" id="PTHR30081">
    <property type="entry name" value="PROTEIN-EXPORT MEMBRANE PROTEIN SEC"/>
    <property type="match status" value="1"/>
</dbReference>
<evidence type="ECO:0000256" key="7">
    <source>
        <dbReference type="ARBA" id="ARBA00023010"/>
    </source>
</evidence>
<dbReference type="InterPro" id="IPR048631">
    <property type="entry name" value="SecD_1st"/>
</dbReference>
<dbReference type="InterPro" id="IPR005791">
    <property type="entry name" value="SecD"/>
</dbReference>
<sequence length="425" mass="45429">MKKKVYKKKGTRSKSTVGFVLILAIIAFTSFVMINGLQVGIYEILPVKDNVNYGLDLTGGVYVVLEAKEAKGDPVTDEKINRAIAIIQERIDGLGVSEPIIARQGENRIRVSIPDMQDQKEALDVIGKTAQLEFVGPDGEVVLTGERVKESNAVYQTDETGARSAVVTLKFNEAGTEAFAEATAKYINQVIEIKLDGEVISAPQVQTKITGGEAVITGMANIEEAGNLATLIQAGALPVELEPVEVRTIGPTLGQDSLEKSIIGGAIGISLVFAFMLFYYRVPGFIADLALIVYVLLNFLVYSLIGVTITLPGVAGIILSIGMAVDANVIIFERIKEELRIGKSLGAAIDSGFKEAFSSIFDGNVTVVIAGLVLFALGSGTVKGFAVTLLIGTAISMFTALTVTRHLLKMFVNMQIVKNTKFYGA</sequence>
<evidence type="ECO:0000256" key="2">
    <source>
        <dbReference type="ARBA" id="ARBA00022448"/>
    </source>
</evidence>
<keyword evidence="5 9" id="KW-0653">Protein transport</keyword>
<dbReference type="PRINTS" id="PR00702">
    <property type="entry name" value="ACRIFLAVINRP"/>
</dbReference>
<keyword evidence="6 9" id="KW-1133">Transmembrane helix</keyword>
<dbReference type="Pfam" id="PF02355">
    <property type="entry name" value="SecD_SecF_C"/>
    <property type="match status" value="1"/>
</dbReference>
<evidence type="ECO:0000256" key="4">
    <source>
        <dbReference type="ARBA" id="ARBA00022692"/>
    </source>
</evidence>
<feature type="domain" description="Protein export membrane protein SecD/SecF C-terminal" evidence="10">
    <location>
        <begin position="241"/>
        <end position="411"/>
    </location>
</feature>
<evidence type="ECO:0000256" key="1">
    <source>
        <dbReference type="ARBA" id="ARBA00004651"/>
    </source>
</evidence>
<dbReference type="GO" id="GO:0005886">
    <property type="term" value="C:plasma membrane"/>
    <property type="evidence" value="ECO:0007669"/>
    <property type="project" value="UniProtKB-SubCell"/>
</dbReference>
<reference evidence="13 14" key="1">
    <citation type="submission" date="2018-06" db="EMBL/GenBank/DDBJ databases">
        <title>Genomic Encyclopedia of Type Strains, Phase IV (KMG-IV): sequencing the most valuable type-strain genomes for metagenomic binning, comparative biology and taxonomic classification.</title>
        <authorList>
            <person name="Goeker M."/>
        </authorList>
    </citation>
    <scope>NUCLEOTIDE SEQUENCE [LARGE SCALE GENOMIC DNA]</scope>
    <source>
        <strain evidence="13 14">DSM 22112</strain>
    </source>
</reference>
<evidence type="ECO:0000256" key="9">
    <source>
        <dbReference type="HAMAP-Rule" id="MF_01463"/>
    </source>
</evidence>
<dbReference type="GO" id="GO:0043952">
    <property type="term" value="P:protein transport by the Sec complex"/>
    <property type="evidence" value="ECO:0007669"/>
    <property type="project" value="UniProtKB-UniRule"/>
</dbReference>
<evidence type="ECO:0000256" key="5">
    <source>
        <dbReference type="ARBA" id="ARBA00022927"/>
    </source>
</evidence>
<dbReference type="Gene3D" id="3.30.70.3220">
    <property type="match status" value="1"/>
</dbReference>
<dbReference type="GO" id="GO:0065002">
    <property type="term" value="P:intracellular protein transmembrane transport"/>
    <property type="evidence" value="ECO:0007669"/>
    <property type="project" value="UniProtKB-UniRule"/>
</dbReference>
<feature type="transmembrane region" description="Helical" evidence="9">
    <location>
        <begin position="289"/>
        <end position="309"/>
    </location>
</feature>
<comment type="subcellular location">
    <subcellularLocation>
        <location evidence="1 9">Cell membrane</location>
        <topology evidence="1 9">Multi-pass membrane protein</topology>
    </subcellularLocation>
</comment>
<dbReference type="Pfam" id="PF21760">
    <property type="entry name" value="SecD_1st"/>
    <property type="match status" value="1"/>
</dbReference>
<dbReference type="GO" id="GO:0015450">
    <property type="term" value="F:protein-transporting ATPase activity"/>
    <property type="evidence" value="ECO:0007669"/>
    <property type="project" value="InterPro"/>
</dbReference>
<dbReference type="EMBL" id="QNRX01000003">
    <property type="protein sequence ID" value="RBP68345.1"/>
    <property type="molecule type" value="Genomic_DNA"/>
</dbReference>
<dbReference type="FunFam" id="1.20.1640.10:FF:000004">
    <property type="entry name" value="Protein translocase subunit SecD"/>
    <property type="match status" value="1"/>
</dbReference>
<evidence type="ECO:0000259" key="10">
    <source>
        <dbReference type="Pfam" id="PF02355"/>
    </source>
</evidence>
<evidence type="ECO:0000259" key="11">
    <source>
        <dbReference type="Pfam" id="PF21760"/>
    </source>
</evidence>
<feature type="domain" description="SecDF P1 head subdomain" evidence="12">
    <location>
        <begin position="140"/>
        <end position="239"/>
    </location>
</feature>
<dbReference type="Gene3D" id="1.20.1640.10">
    <property type="entry name" value="Multidrug efflux transporter AcrB transmembrane domain"/>
    <property type="match status" value="1"/>
</dbReference>
<keyword evidence="14" id="KW-1185">Reference proteome</keyword>
<evidence type="ECO:0000313" key="14">
    <source>
        <dbReference type="Proteomes" id="UP000253490"/>
    </source>
</evidence>
<evidence type="ECO:0000259" key="12">
    <source>
        <dbReference type="Pfam" id="PF22599"/>
    </source>
</evidence>
<dbReference type="Pfam" id="PF22599">
    <property type="entry name" value="SecDF_P1_head"/>
    <property type="match status" value="1"/>
</dbReference>
<feature type="transmembrane region" description="Helical" evidence="9">
    <location>
        <begin position="20"/>
        <end position="42"/>
    </location>
</feature>
<comment type="caution">
    <text evidence="13">The sequence shown here is derived from an EMBL/GenBank/DDBJ whole genome shotgun (WGS) entry which is preliminary data.</text>
</comment>
<dbReference type="InterPro" id="IPR022813">
    <property type="entry name" value="SecD/SecF_arch_bac"/>
</dbReference>
<feature type="transmembrane region" description="Helical" evidence="9">
    <location>
        <begin position="315"/>
        <end position="335"/>
    </location>
</feature>
<dbReference type="PANTHER" id="PTHR30081:SF1">
    <property type="entry name" value="PROTEIN TRANSLOCASE SUBUNIT SECD"/>
    <property type="match status" value="1"/>
</dbReference>
<keyword evidence="4 9" id="KW-0812">Transmembrane</keyword>
<feature type="transmembrane region" description="Helical" evidence="9">
    <location>
        <begin position="356"/>
        <end position="378"/>
    </location>
</feature>
<feature type="domain" description="Protein translocase subunit SecDF P1" evidence="11">
    <location>
        <begin position="80"/>
        <end position="137"/>
    </location>
</feature>
<proteinExistence type="inferred from homology"/>
<dbReference type="NCBIfam" id="TIGR00916">
    <property type="entry name" value="2A0604s01"/>
    <property type="match status" value="1"/>
</dbReference>
<dbReference type="InterPro" id="IPR022646">
    <property type="entry name" value="SecD/SecF_CS"/>
</dbReference>
<keyword evidence="3 9" id="KW-1003">Cell membrane</keyword>
<dbReference type="OrthoDB" id="9805019at2"/>
<organism evidence="13 14">
    <name type="scientific">Alkalibaculum bacchi</name>
    <dbReference type="NCBI Taxonomy" id="645887"/>
    <lineage>
        <taxon>Bacteria</taxon>
        <taxon>Bacillati</taxon>
        <taxon>Bacillota</taxon>
        <taxon>Clostridia</taxon>
        <taxon>Eubacteriales</taxon>
        <taxon>Eubacteriaceae</taxon>
        <taxon>Alkalibaculum</taxon>
    </lineage>
</organism>
<gene>
    <name evidence="9" type="primary">secD</name>
    <name evidence="13" type="ORF">DES36_103107</name>
</gene>
<comment type="function">
    <text evidence="9">Part of the Sec protein translocase complex. Interacts with the SecYEG preprotein conducting channel. SecDF uses the proton motive force (PMF) to complete protein translocation after the ATP-dependent function of SecA.</text>
</comment>
<name>A0A366IC47_9FIRM</name>
<evidence type="ECO:0000256" key="6">
    <source>
        <dbReference type="ARBA" id="ARBA00022989"/>
    </source>
</evidence>
<dbReference type="InterPro" id="IPR055344">
    <property type="entry name" value="SecD_SecF_C_bact"/>
</dbReference>
<dbReference type="GO" id="GO:0006605">
    <property type="term" value="P:protein targeting"/>
    <property type="evidence" value="ECO:0007669"/>
    <property type="project" value="UniProtKB-UniRule"/>
</dbReference>
<evidence type="ECO:0000256" key="8">
    <source>
        <dbReference type="ARBA" id="ARBA00023136"/>
    </source>
</evidence>
<dbReference type="Proteomes" id="UP000253490">
    <property type="component" value="Unassembled WGS sequence"/>
</dbReference>
<dbReference type="RefSeq" id="WP_113919774.1">
    <property type="nucleotide sequence ID" value="NZ_QNRX01000003.1"/>
</dbReference>
<comment type="similarity">
    <text evidence="9">Belongs to the SecD/SecF family. SecD subfamily.</text>
</comment>